<dbReference type="EMBL" id="CACRZD030000004">
    <property type="protein sequence ID" value="CAA6658162.1"/>
    <property type="molecule type" value="Genomic_DNA"/>
</dbReference>
<keyword evidence="2" id="KW-1185">Reference proteome</keyword>
<gene>
    <name evidence="1" type="ORF">SI7747_04004612</name>
</gene>
<protein>
    <submittedName>
        <fullName evidence="1">Uncharacterized protein</fullName>
    </submittedName>
</protein>
<organism evidence="1">
    <name type="scientific">Spirodela intermedia</name>
    <name type="common">Intermediate duckweed</name>
    <dbReference type="NCBI Taxonomy" id="51605"/>
    <lineage>
        <taxon>Eukaryota</taxon>
        <taxon>Viridiplantae</taxon>
        <taxon>Streptophyta</taxon>
        <taxon>Embryophyta</taxon>
        <taxon>Tracheophyta</taxon>
        <taxon>Spermatophyta</taxon>
        <taxon>Magnoliopsida</taxon>
        <taxon>Liliopsida</taxon>
        <taxon>Araceae</taxon>
        <taxon>Lemnoideae</taxon>
        <taxon>Spirodela</taxon>
    </lineage>
</organism>
<proteinExistence type="predicted"/>
<sequence length="67" mass="7380">MNARRLAIGGAMVGGRAAAGDRHGAVLSGRAAAGDRRQRWSVNERDEELRACRWMPQILENALWSAY</sequence>
<name>A0A7I8ILY0_SPIIN</name>
<accession>A0A7I8ILY0</accession>
<reference evidence="1 2" key="1">
    <citation type="submission" date="2019-12" db="EMBL/GenBank/DDBJ databases">
        <authorList>
            <person name="Scholz U."/>
            <person name="Mascher M."/>
            <person name="Fiebig A."/>
        </authorList>
    </citation>
    <scope>NUCLEOTIDE SEQUENCE</scope>
</reference>
<dbReference type="AlphaFoldDB" id="A0A7I8ILY0"/>
<dbReference type="EMBL" id="LR743591">
    <property type="protein sequence ID" value="CAA2618445.1"/>
    <property type="molecule type" value="Genomic_DNA"/>
</dbReference>
<dbReference type="Proteomes" id="UP001189122">
    <property type="component" value="Unassembled WGS sequence"/>
</dbReference>
<evidence type="ECO:0000313" key="2">
    <source>
        <dbReference type="Proteomes" id="UP001189122"/>
    </source>
</evidence>
<evidence type="ECO:0000313" key="1">
    <source>
        <dbReference type="EMBL" id="CAA2618445.1"/>
    </source>
</evidence>